<dbReference type="Pfam" id="PF04015">
    <property type="entry name" value="DUF362"/>
    <property type="match status" value="1"/>
</dbReference>
<accession>A0A0F9PTR6</accession>
<dbReference type="SUPFAM" id="SSF54862">
    <property type="entry name" value="4Fe-4S ferredoxins"/>
    <property type="match status" value="1"/>
</dbReference>
<reference evidence="2" key="1">
    <citation type="journal article" date="2015" name="Nature">
        <title>Complex archaea that bridge the gap between prokaryotes and eukaryotes.</title>
        <authorList>
            <person name="Spang A."/>
            <person name="Saw J.H."/>
            <person name="Jorgensen S.L."/>
            <person name="Zaremba-Niedzwiedzka K."/>
            <person name="Martijn J."/>
            <person name="Lind A.E."/>
            <person name="van Eijk R."/>
            <person name="Schleper C."/>
            <person name="Guy L."/>
            <person name="Ettema T.J."/>
        </authorList>
    </citation>
    <scope>NUCLEOTIDE SEQUENCE</scope>
</reference>
<evidence type="ECO:0000259" key="1">
    <source>
        <dbReference type="Pfam" id="PF04015"/>
    </source>
</evidence>
<dbReference type="AlphaFoldDB" id="A0A0F9PTR6"/>
<sequence>MSSTKSKVYFGSVQHGSFLPFASFAAKVDKITELLIEQTKIVKRNKVAIKMHLGFNDGYQTVPVFFVRRIVEKIKKIGAFPFITDNPTAVYNAVNRGYTQETCGCPLIPIAGVKDGYTTPVEINFKGVDTLDLGGVLKDADALIDLSHAKGHGACGYGGAIKNLALGGYSGATRWMKIHGVSQFDNYWDKEKGTPEHAKRLVEACPYKALRYDSANNNLIRNYHDCHQCFTCLEIDSEIGAVKVPRESYIAFQEMLAIASSKVLETFDPAKVFYLNFALQITTFCDCMGTGQPPVINDIGVLGSTDIVAIETATLDLIKKEGIIEKNIPPFLKNVNLDQDKDLHPFSRLHGSYKDPYESARFLEKMGKGTSQYELIEILSPEEVAKMKAPVRVFEGEPSFF</sequence>
<dbReference type="InterPro" id="IPR007160">
    <property type="entry name" value="DUF362"/>
</dbReference>
<protein>
    <recommendedName>
        <fullName evidence="1">DUF362 domain-containing protein</fullName>
    </recommendedName>
</protein>
<evidence type="ECO:0000313" key="2">
    <source>
        <dbReference type="EMBL" id="KKN04456.1"/>
    </source>
</evidence>
<comment type="caution">
    <text evidence="2">The sequence shown here is derived from an EMBL/GenBank/DDBJ whole genome shotgun (WGS) entry which is preliminary data.</text>
</comment>
<dbReference type="EMBL" id="LAZR01004919">
    <property type="protein sequence ID" value="KKN04456.1"/>
    <property type="molecule type" value="Genomic_DNA"/>
</dbReference>
<name>A0A0F9PTR6_9ZZZZ</name>
<proteinExistence type="predicted"/>
<feature type="domain" description="DUF362" evidence="1">
    <location>
        <begin position="47"/>
        <end position="316"/>
    </location>
</feature>
<organism evidence="2">
    <name type="scientific">marine sediment metagenome</name>
    <dbReference type="NCBI Taxonomy" id="412755"/>
    <lineage>
        <taxon>unclassified sequences</taxon>
        <taxon>metagenomes</taxon>
        <taxon>ecological metagenomes</taxon>
    </lineage>
</organism>
<gene>
    <name evidence="2" type="ORF">LCGC14_1097300</name>
</gene>